<accession>A0ABD0RIK3</accession>
<feature type="region of interest" description="Disordered" evidence="1">
    <location>
        <begin position="1"/>
        <end position="55"/>
    </location>
</feature>
<feature type="compositionally biased region" description="Basic and acidic residues" evidence="1">
    <location>
        <begin position="8"/>
        <end position="30"/>
    </location>
</feature>
<organism evidence="2 3">
    <name type="scientific">Cirrhinus mrigala</name>
    <name type="common">Mrigala</name>
    <dbReference type="NCBI Taxonomy" id="683832"/>
    <lineage>
        <taxon>Eukaryota</taxon>
        <taxon>Metazoa</taxon>
        <taxon>Chordata</taxon>
        <taxon>Craniata</taxon>
        <taxon>Vertebrata</taxon>
        <taxon>Euteleostomi</taxon>
        <taxon>Actinopterygii</taxon>
        <taxon>Neopterygii</taxon>
        <taxon>Teleostei</taxon>
        <taxon>Ostariophysi</taxon>
        <taxon>Cypriniformes</taxon>
        <taxon>Cyprinidae</taxon>
        <taxon>Labeoninae</taxon>
        <taxon>Labeonini</taxon>
        <taxon>Cirrhinus</taxon>
    </lineage>
</organism>
<keyword evidence="3" id="KW-1185">Reference proteome</keyword>
<sequence length="55" mass="5851">SISLGKNNETKVKSNEQDIGKVGEVKKMRTESSSVNNQAAPSSQSTNKTSGLVEK</sequence>
<dbReference type="AlphaFoldDB" id="A0ABD0RIK3"/>
<protein>
    <submittedName>
        <fullName evidence="2">Uncharacterized protein</fullName>
    </submittedName>
</protein>
<feature type="non-terminal residue" evidence="2">
    <location>
        <position position="55"/>
    </location>
</feature>
<feature type="non-terminal residue" evidence="2">
    <location>
        <position position="1"/>
    </location>
</feature>
<name>A0ABD0RIK3_CIRMR</name>
<evidence type="ECO:0000256" key="1">
    <source>
        <dbReference type="SAM" id="MobiDB-lite"/>
    </source>
</evidence>
<feature type="compositionally biased region" description="Polar residues" evidence="1">
    <location>
        <begin position="31"/>
        <end position="55"/>
    </location>
</feature>
<reference evidence="2 3" key="1">
    <citation type="submission" date="2024-05" db="EMBL/GenBank/DDBJ databases">
        <title>Genome sequencing and assembly of Indian major carp, Cirrhinus mrigala (Hamilton, 1822).</title>
        <authorList>
            <person name="Mohindra V."/>
            <person name="Chowdhury L.M."/>
            <person name="Lal K."/>
            <person name="Jena J.K."/>
        </authorList>
    </citation>
    <scope>NUCLEOTIDE SEQUENCE [LARGE SCALE GENOMIC DNA]</scope>
    <source>
        <strain evidence="2">CM1030</strain>
        <tissue evidence="2">Blood</tissue>
    </source>
</reference>
<proteinExistence type="predicted"/>
<dbReference type="Proteomes" id="UP001529510">
    <property type="component" value="Unassembled WGS sequence"/>
</dbReference>
<evidence type="ECO:0000313" key="3">
    <source>
        <dbReference type="Proteomes" id="UP001529510"/>
    </source>
</evidence>
<evidence type="ECO:0000313" key="2">
    <source>
        <dbReference type="EMBL" id="KAL0198296.1"/>
    </source>
</evidence>
<dbReference type="EMBL" id="JAMKFB020000003">
    <property type="protein sequence ID" value="KAL0198296.1"/>
    <property type="molecule type" value="Genomic_DNA"/>
</dbReference>
<gene>
    <name evidence="2" type="ORF">M9458_006836</name>
</gene>
<comment type="caution">
    <text evidence="2">The sequence shown here is derived from an EMBL/GenBank/DDBJ whole genome shotgun (WGS) entry which is preliminary data.</text>
</comment>